<dbReference type="InterPro" id="IPR007652">
    <property type="entry name" value="A1-4-GlycosylTfrase_dom"/>
</dbReference>
<organism evidence="4">
    <name type="scientific">Timema douglasi</name>
    <name type="common">Walking stick</name>
    <dbReference type="NCBI Taxonomy" id="61478"/>
    <lineage>
        <taxon>Eukaryota</taxon>
        <taxon>Metazoa</taxon>
        <taxon>Ecdysozoa</taxon>
        <taxon>Arthropoda</taxon>
        <taxon>Hexapoda</taxon>
        <taxon>Insecta</taxon>
        <taxon>Pterygota</taxon>
        <taxon>Neoptera</taxon>
        <taxon>Polyneoptera</taxon>
        <taxon>Phasmatodea</taxon>
        <taxon>Timematodea</taxon>
        <taxon>Timematoidea</taxon>
        <taxon>Timematidae</taxon>
        <taxon>Timema</taxon>
    </lineage>
</organism>
<dbReference type="GO" id="GO:0035248">
    <property type="term" value="F:alpha-1,4-N-acetylgalactosaminyltransferase activity"/>
    <property type="evidence" value="ECO:0007669"/>
    <property type="project" value="TreeGrafter"/>
</dbReference>
<dbReference type="GO" id="GO:0006688">
    <property type="term" value="P:glycosphingolipid biosynthetic process"/>
    <property type="evidence" value="ECO:0007669"/>
    <property type="project" value="TreeGrafter"/>
</dbReference>
<evidence type="ECO:0000313" key="4">
    <source>
        <dbReference type="EMBL" id="CAD7203711.1"/>
    </source>
</evidence>
<feature type="domain" description="Alpha 1,4-glycosyltransferase" evidence="3">
    <location>
        <begin position="123"/>
        <end position="250"/>
    </location>
</feature>
<dbReference type="GO" id="GO:0016020">
    <property type="term" value="C:membrane"/>
    <property type="evidence" value="ECO:0007669"/>
    <property type="project" value="GOC"/>
</dbReference>
<comment type="similarity">
    <text evidence="1">Belongs to the glycosyltransferase 32 family.</text>
</comment>
<dbReference type="InterPro" id="IPR029044">
    <property type="entry name" value="Nucleotide-diphossugar_trans"/>
</dbReference>
<name>A0A7R8ZFR2_TIMDO</name>
<reference evidence="4" key="1">
    <citation type="submission" date="2020-11" db="EMBL/GenBank/DDBJ databases">
        <authorList>
            <person name="Tran Van P."/>
        </authorList>
    </citation>
    <scope>NUCLEOTIDE SEQUENCE</scope>
</reference>
<dbReference type="Pfam" id="PF04572">
    <property type="entry name" value="Gb3_synth"/>
    <property type="match status" value="1"/>
</dbReference>
<proteinExistence type="inferred from homology"/>
<dbReference type="EMBL" id="OA571026">
    <property type="protein sequence ID" value="CAD7203711.1"/>
    <property type="molecule type" value="Genomic_DNA"/>
</dbReference>
<evidence type="ECO:0000256" key="1">
    <source>
        <dbReference type="ARBA" id="ARBA00009003"/>
    </source>
</evidence>
<protein>
    <recommendedName>
        <fullName evidence="3">Alpha 1,4-glycosyltransferase domain-containing protein</fullName>
    </recommendedName>
</protein>
<evidence type="ECO:0000256" key="2">
    <source>
        <dbReference type="ARBA" id="ARBA00022679"/>
    </source>
</evidence>
<keyword evidence="2" id="KW-0808">Transferase</keyword>
<sequence length="256" mass="28825">MLSPHHAAIKPDVCTCQQLLHSSGEGCYVTNSGSTQNYFRNDELRHSELTTVFVRQALYGEICTAQVNLVHFQWQWKETSLMMQLKCTDRTCYRSLKGLAESFVVAESNYYVGSSVMRFTADGLGHQVMEALLEEIRTDFRGDQWAHNGPIIVTKVIQQLCGTNSTKQMTPEQCQGVVIYHPLMFFPVSGVDSKNLFNETLSAITMALIKSSRSYGTHTWNAITADSPIRFGSKQPFSLLAKRFCPSVYYNSGMVF</sequence>
<accession>A0A7R8ZFR2</accession>
<dbReference type="AlphaFoldDB" id="A0A7R8ZFR2"/>
<dbReference type="SUPFAM" id="SSF53448">
    <property type="entry name" value="Nucleotide-diphospho-sugar transferases"/>
    <property type="match status" value="1"/>
</dbReference>
<dbReference type="InterPro" id="IPR051981">
    <property type="entry name" value="Glycosyltransf_32"/>
</dbReference>
<dbReference type="PANTHER" id="PTHR12042">
    <property type="entry name" value="LACTOSYLCERAMIDE 4-ALPHA-GALACTOSYLTRANSFERASE ALPHA- 1,4-GALACTOSYLTRANSFERASE"/>
    <property type="match status" value="1"/>
</dbReference>
<gene>
    <name evidence="4" type="ORF">TDIB3V08_LOCUS9876</name>
</gene>
<dbReference type="PANTHER" id="PTHR12042:SF21">
    <property type="entry name" value="ALPHA1,4-GALACTOSYLTRANSFERASE 1-RELATED"/>
    <property type="match status" value="1"/>
</dbReference>
<evidence type="ECO:0000259" key="3">
    <source>
        <dbReference type="Pfam" id="PF04572"/>
    </source>
</evidence>